<gene>
    <name evidence="4" type="ORF">BDZ90DRAFT_260655</name>
</gene>
<keyword evidence="5" id="KW-1185">Reference proteome</keyword>
<dbReference type="PANTHER" id="PTHR12480">
    <property type="entry name" value="ARGININE DEMETHYLASE AND LYSYL-HYDROXYLASE JMJD"/>
    <property type="match status" value="1"/>
</dbReference>
<evidence type="ECO:0000259" key="2">
    <source>
        <dbReference type="PROSITE" id="PS50181"/>
    </source>
</evidence>
<feature type="compositionally biased region" description="Low complexity" evidence="1">
    <location>
        <begin position="1"/>
        <end position="21"/>
    </location>
</feature>
<dbReference type="InterPro" id="IPR041667">
    <property type="entry name" value="Cupin_8"/>
</dbReference>
<feature type="region of interest" description="Disordered" evidence="1">
    <location>
        <begin position="641"/>
        <end position="661"/>
    </location>
</feature>
<proteinExistence type="predicted"/>
<feature type="compositionally biased region" description="Acidic residues" evidence="1">
    <location>
        <begin position="651"/>
        <end position="661"/>
    </location>
</feature>
<dbReference type="GO" id="GO:0000987">
    <property type="term" value="F:cis-regulatory region sequence-specific DNA binding"/>
    <property type="evidence" value="ECO:0007669"/>
    <property type="project" value="TreeGrafter"/>
</dbReference>
<dbReference type="PROSITE" id="PS50181">
    <property type="entry name" value="FBOX"/>
    <property type="match status" value="1"/>
</dbReference>
<dbReference type="Pfam" id="PF12937">
    <property type="entry name" value="F-box-like"/>
    <property type="match status" value="1"/>
</dbReference>
<feature type="domain" description="F-box" evidence="2">
    <location>
        <begin position="69"/>
        <end position="115"/>
    </location>
</feature>
<evidence type="ECO:0000313" key="5">
    <source>
        <dbReference type="Proteomes" id="UP000245884"/>
    </source>
</evidence>
<dbReference type="InterPro" id="IPR001810">
    <property type="entry name" value="F-box_dom"/>
</dbReference>
<evidence type="ECO:0000256" key="1">
    <source>
        <dbReference type="SAM" id="MobiDB-lite"/>
    </source>
</evidence>
<dbReference type="GeneID" id="37030099"/>
<feature type="compositionally biased region" description="Low complexity" evidence="1">
    <location>
        <begin position="352"/>
        <end position="362"/>
    </location>
</feature>
<dbReference type="EMBL" id="KZ819669">
    <property type="protein sequence ID" value="PWN26975.1"/>
    <property type="molecule type" value="Genomic_DNA"/>
</dbReference>
<dbReference type="Pfam" id="PF13621">
    <property type="entry name" value="Cupin_8"/>
    <property type="match status" value="1"/>
</dbReference>
<evidence type="ECO:0000259" key="3">
    <source>
        <dbReference type="PROSITE" id="PS51184"/>
    </source>
</evidence>
<dbReference type="SMART" id="SM00558">
    <property type="entry name" value="JmjC"/>
    <property type="match status" value="1"/>
</dbReference>
<dbReference type="SUPFAM" id="SSF81383">
    <property type="entry name" value="F-box domain"/>
    <property type="match status" value="1"/>
</dbReference>
<dbReference type="InterPro" id="IPR036047">
    <property type="entry name" value="F-box-like_dom_sf"/>
</dbReference>
<feature type="region of interest" description="Disordered" evidence="1">
    <location>
        <begin position="274"/>
        <end position="302"/>
    </location>
</feature>
<dbReference type="PROSITE" id="PS51184">
    <property type="entry name" value="JMJC"/>
    <property type="match status" value="1"/>
</dbReference>
<dbReference type="Gene3D" id="1.20.1280.50">
    <property type="match status" value="1"/>
</dbReference>
<accession>A0A316UV38</accession>
<dbReference type="OrthoDB" id="424465at2759"/>
<dbReference type="InterPro" id="IPR050910">
    <property type="entry name" value="JMJD6_ArgDemeth/LysHydrox"/>
</dbReference>
<reference evidence="4 5" key="1">
    <citation type="journal article" date="2018" name="Mol. Biol. Evol.">
        <title>Broad Genomic Sampling Reveals a Smut Pathogenic Ancestry of the Fungal Clade Ustilaginomycotina.</title>
        <authorList>
            <person name="Kijpornyongpan T."/>
            <person name="Mondo S.J."/>
            <person name="Barry K."/>
            <person name="Sandor L."/>
            <person name="Lee J."/>
            <person name="Lipzen A."/>
            <person name="Pangilinan J."/>
            <person name="LaButti K."/>
            <person name="Hainaut M."/>
            <person name="Henrissat B."/>
            <person name="Grigoriev I.V."/>
            <person name="Spatafora J.W."/>
            <person name="Aime M.C."/>
        </authorList>
    </citation>
    <scope>NUCLEOTIDE SEQUENCE [LARGE SCALE GENOMIC DNA]</scope>
    <source>
        <strain evidence="4 5">MCA 5214</strain>
    </source>
</reference>
<dbReference type="PANTHER" id="PTHR12480:SF21">
    <property type="entry name" value="JMJC DOMAIN-CONTAINING PROTEIN 8"/>
    <property type="match status" value="1"/>
</dbReference>
<name>A0A316UV38_9BASI</name>
<feature type="domain" description="JmjC" evidence="3">
    <location>
        <begin position="350"/>
        <end position="518"/>
    </location>
</feature>
<protein>
    <submittedName>
        <fullName evidence="4">Clavaminate synthase-like protein</fullName>
    </submittedName>
</protein>
<dbReference type="InterPro" id="IPR003347">
    <property type="entry name" value="JmjC_dom"/>
</dbReference>
<sequence>MASTSTSASTSTMTAPSSTNTQPTRKRRRLSPSPPATLSTISLPHPLNIKPAGNALFTSSPSNRSSTLGCLLSRLPDDLIIDITSRLTPRDLARLSSVSSGCRAFANHESLWRTLCLDGVCPQGQIEAWYGSWKQTTGAHLTGKAVPPLAAVRPAQPFYSDVLYLPHRLSFTLIGHGERKGERRAAKVHQVERISANTTTHDFHTRYAALHRPCIVETPTDGNSSIPGLGMTIQGLKERYGQTYIRAEAVRARVETYADYAACCTRQQEEIRRAMRAEDQDQEEEYEHAASTSAAHPPWYDPQTIPDESPYYLFDSTIPTQLHTDGLWTVPPQLASCPSSAYPAAPTPSPSSPSSSSSSATAAAQRNADLFSLLSTRRPDYRWLIAGPARSGSGWHKDPNYTSAWNTPLSGSKRWLLLPPHVTPPGVYVSEDGAEVTAPLSLVEWFADFYDETLSRHGRGKGGDGQLLEGVCEAGETVYVPSGWWHLVVNLESGVALTQNFLSLAELPDVLEFMKNRPEQISGFKTGVEGAQGEDEDDDALSDEGKAKIYGEFVAALKGYDGELARWALQGAERLEQQRGQVRKADAAAAIGAGAGTGAVLPGKHANGGDAAKPSWWQRLKSGGDEGQAKTEAHLTTAGEGFSLGGLLGEGDGEELEDVPW</sequence>
<dbReference type="AlphaFoldDB" id="A0A316UV38"/>
<dbReference type="Proteomes" id="UP000245884">
    <property type="component" value="Unassembled WGS sequence"/>
</dbReference>
<evidence type="ECO:0000313" key="4">
    <source>
        <dbReference type="EMBL" id="PWN26975.1"/>
    </source>
</evidence>
<dbReference type="STRING" id="1569628.A0A316UV38"/>
<feature type="region of interest" description="Disordered" evidence="1">
    <location>
        <begin position="338"/>
        <end position="362"/>
    </location>
</feature>
<organism evidence="4 5">
    <name type="scientific">Jaminaea rosea</name>
    <dbReference type="NCBI Taxonomy" id="1569628"/>
    <lineage>
        <taxon>Eukaryota</taxon>
        <taxon>Fungi</taxon>
        <taxon>Dikarya</taxon>
        <taxon>Basidiomycota</taxon>
        <taxon>Ustilaginomycotina</taxon>
        <taxon>Exobasidiomycetes</taxon>
        <taxon>Microstromatales</taxon>
        <taxon>Microstromatales incertae sedis</taxon>
        <taxon>Jaminaea</taxon>
    </lineage>
</organism>
<dbReference type="RefSeq" id="XP_025361587.1">
    <property type="nucleotide sequence ID" value="XM_025508276.1"/>
</dbReference>
<feature type="region of interest" description="Disordered" evidence="1">
    <location>
        <begin position="1"/>
        <end position="46"/>
    </location>
</feature>
<dbReference type="GO" id="GO:0005634">
    <property type="term" value="C:nucleus"/>
    <property type="evidence" value="ECO:0007669"/>
    <property type="project" value="TreeGrafter"/>
</dbReference>
<dbReference type="SUPFAM" id="SSF51197">
    <property type="entry name" value="Clavaminate synthase-like"/>
    <property type="match status" value="1"/>
</dbReference>
<dbReference type="Gene3D" id="2.60.120.650">
    <property type="entry name" value="Cupin"/>
    <property type="match status" value="1"/>
</dbReference>
<dbReference type="SMART" id="SM00256">
    <property type="entry name" value="FBOX"/>
    <property type="match status" value="1"/>
</dbReference>